<proteinExistence type="predicted"/>
<protein>
    <submittedName>
        <fullName evidence="2">Uncharacterized protein</fullName>
    </submittedName>
</protein>
<dbReference type="RefSeq" id="WP_238179507.1">
    <property type="nucleotide sequence ID" value="NZ_BPQI01000164.1"/>
</dbReference>
<evidence type="ECO:0000313" key="4">
    <source>
        <dbReference type="Proteomes" id="UP001055303"/>
    </source>
</evidence>
<evidence type="ECO:0000313" key="2">
    <source>
        <dbReference type="EMBL" id="VUF15162.1"/>
    </source>
</evidence>
<sequence length="51" mass="5931">MSDQPESRDRQARQAATERLEIAVRRAQVDQTERQARRAIRALQAAREPQD</sequence>
<name>A0A564G506_9HYPH</name>
<reference evidence="1" key="2">
    <citation type="journal article" date="2021" name="Front. Microbiol.">
        <title>Comprehensive Comparative Genomics and Phenotyping of Methylobacterium Species.</title>
        <authorList>
            <person name="Alessa O."/>
            <person name="Ogura Y."/>
            <person name="Fujitani Y."/>
            <person name="Takami H."/>
            <person name="Hayashi T."/>
            <person name="Sahin N."/>
            <person name="Tani A."/>
        </authorList>
    </citation>
    <scope>NUCLEOTIDE SEQUENCE</scope>
    <source>
        <strain evidence="1">DSM 22415</strain>
    </source>
</reference>
<keyword evidence="4" id="KW-1185">Reference proteome</keyword>
<dbReference type="AlphaFoldDB" id="A0A564G506"/>
<dbReference type="Proteomes" id="UP000401717">
    <property type="component" value="Unassembled WGS sequence"/>
</dbReference>
<reference evidence="1" key="3">
    <citation type="submission" date="2021-08" db="EMBL/GenBank/DDBJ databases">
        <authorList>
            <person name="Tani A."/>
            <person name="Ola A."/>
            <person name="Ogura Y."/>
            <person name="Katsura K."/>
            <person name="Hayashi T."/>
        </authorList>
    </citation>
    <scope>NUCLEOTIDE SEQUENCE</scope>
    <source>
        <strain evidence="1">DSM 22415</strain>
    </source>
</reference>
<dbReference type="EMBL" id="CABFVH010000048">
    <property type="protein sequence ID" value="VUF15162.1"/>
    <property type="molecule type" value="Genomic_DNA"/>
</dbReference>
<dbReference type="EMBL" id="BPQI01000164">
    <property type="protein sequence ID" value="GJD58709.1"/>
    <property type="molecule type" value="Genomic_DNA"/>
</dbReference>
<accession>A0A564G506</accession>
<organism evidence="2 3">
    <name type="scientific">Methylobacterium dankookense</name>
    <dbReference type="NCBI Taxonomy" id="560405"/>
    <lineage>
        <taxon>Bacteria</taxon>
        <taxon>Pseudomonadati</taxon>
        <taxon>Pseudomonadota</taxon>
        <taxon>Alphaproteobacteria</taxon>
        <taxon>Hyphomicrobiales</taxon>
        <taxon>Methylobacteriaceae</taxon>
        <taxon>Methylobacterium</taxon>
    </lineage>
</organism>
<evidence type="ECO:0000313" key="1">
    <source>
        <dbReference type="EMBL" id="GJD58709.1"/>
    </source>
</evidence>
<evidence type="ECO:0000313" key="3">
    <source>
        <dbReference type="Proteomes" id="UP000401717"/>
    </source>
</evidence>
<gene>
    <name evidence="1" type="ORF">IFDJLNFL_4632</name>
    <name evidence="2" type="ORF">MTDSW087_04897</name>
</gene>
<dbReference type="Proteomes" id="UP001055303">
    <property type="component" value="Unassembled WGS sequence"/>
</dbReference>
<reference evidence="2 3" key="1">
    <citation type="submission" date="2019-06" db="EMBL/GenBank/DDBJ databases">
        <authorList>
            <person name="Rodrigo-Torres L."/>
            <person name="Arahal R. D."/>
            <person name="Lucena T."/>
        </authorList>
    </citation>
    <scope>NUCLEOTIDE SEQUENCE [LARGE SCALE GENOMIC DNA]</scope>
    <source>
        <strain evidence="2 3">SW08-7</strain>
    </source>
</reference>